<keyword evidence="14" id="KW-1185">Reference proteome</keyword>
<dbReference type="GO" id="GO:0008686">
    <property type="term" value="F:3,4-dihydroxy-2-butanone-4-phosphate synthase activity"/>
    <property type="evidence" value="ECO:0007669"/>
    <property type="project" value="TreeGrafter"/>
</dbReference>
<evidence type="ECO:0000256" key="2">
    <source>
        <dbReference type="ARBA" id="ARBA00005520"/>
    </source>
</evidence>
<feature type="binding site" evidence="11">
    <location>
        <begin position="79"/>
        <end position="83"/>
    </location>
    <ligand>
        <name>GTP</name>
        <dbReference type="ChEBI" id="CHEBI:37565"/>
    </ligand>
</feature>
<accession>G4SVY3</accession>
<dbReference type="Gene3D" id="3.40.50.10990">
    <property type="entry name" value="GTP cyclohydrolase II"/>
    <property type="match status" value="1"/>
</dbReference>
<dbReference type="AlphaFoldDB" id="G4SVY3"/>
<reference evidence="14" key="1">
    <citation type="journal article" date="2012" name="J. Bacteriol.">
        <title>Genome sequence of the haloalkaliphilic methanotrophic bacterium Methylomicrobium alcaliphilum 20Z.</title>
        <authorList>
            <person name="Vuilleumier S."/>
            <person name="Khmelenina V.N."/>
            <person name="Bringel F."/>
            <person name="Reshetnikov A.S."/>
            <person name="Lajus A."/>
            <person name="Mangenot S."/>
            <person name="Rouy Z."/>
            <person name="Op den Camp H.J."/>
            <person name="Jetten M.S."/>
            <person name="Dispirito A.A."/>
            <person name="Dunfield P."/>
            <person name="Klotz M.G."/>
            <person name="Semrau J.D."/>
            <person name="Stein L.Y."/>
            <person name="Barbe V."/>
            <person name="Medigue C."/>
            <person name="Trotsenko Y.A."/>
            <person name="Kalyuzhnaya M.G."/>
        </authorList>
    </citation>
    <scope>NUCLEOTIDE SEQUENCE [LARGE SCALE GENOMIC DNA]</scope>
    <source>
        <strain evidence="14">DSM 19304 / NCIMB 14124 / VKM B-2133 / 20Z</strain>
    </source>
</reference>
<keyword evidence="6 11" id="KW-0378">Hydrolase</keyword>
<comment type="cofactor">
    <cofactor evidence="11">
        <name>Zn(2+)</name>
        <dbReference type="ChEBI" id="CHEBI:29105"/>
    </cofactor>
    <text evidence="11">Binds 1 zinc ion per subunit.</text>
</comment>
<evidence type="ECO:0000313" key="13">
    <source>
        <dbReference type="EMBL" id="CCE25218.1"/>
    </source>
</evidence>
<feature type="binding site" evidence="11">
    <location>
        <position position="100"/>
    </location>
    <ligand>
        <name>GTP</name>
        <dbReference type="ChEBI" id="CHEBI:37565"/>
    </ligand>
</feature>
<evidence type="ECO:0000256" key="3">
    <source>
        <dbReference type="ARBA" id="ARBA00022619"/>
    </source>
</evidence>
<dbReference type="HAMAP" id="MF_00179">
    <property type="entry name" value="RibA"/>
    <property type="match status" value="1"/>
</dbReference>
<proteinExistence type="inferred from homology"/>
<feature type="binding site" evidence="11">
    <location>
        <position position="97"/>
    </location>
    <ligand>
        <name>Zn(2+)</name>
        <dbReference type="ChEBI" id="CHEBI:29105"/>
        <note>catalytic</note>
    </ligand>
</feature>
<dbReference type="PANTHER" id="PTHR21327:SF18">
    <property type="entry name" value="3,4-DIHYDROXY-2-BUTANONE 4-PHOSPHATE SYNTHASE"/>
    <property type="match status" value="1"/>
</dbReference>
<dbReference type="GO" id="GO:0008270">
    <property type="term" value="F:zinc ion binding"/>
    <property type="evidence" value="ECO:0007669"/>
    <property type="project" value="UniProtKB-UniRule"/>
</dbReference>
<dbReference type="FunFam" id="3.40.50.10990:FF:000001">
    <property type="entry name" value="Riboflavin biosynthesis protein RibBA"/>
    <property type="match status" value="1"/>
</dbReference>
<evidence type="ECO:0000256" key="8">
    <source>
        <dbReference type="ARBA" id="ARBA00023134"/>
    </source>
</evidence>
<feature type="binding site" evidence="11">
    <location>
        <begin position="122"/>
        <end position="124"/>
    </location>
    <ligand>
        <name>GTP</name>
        <dbReference type="ChEBI" id="CHEBI:37565"/>
    </ligand>
</feature>
<evidence type="ECO:0000256" key="7">
    <source>
        <dbReference type="ARBA" id="ARBA00022833"/>
    </source>
</evidence>
<evidence type="ECO:0000313" key="14">
    <source>
        <dbReference type="Proteomes" id="UP000008315"/>
    </source>
</evidence>
<evidence type="ECO:0000256" key="5">
    <source>
        <dbReference type="ARBA" id="ARBA00022741"/>
    </source>
</evidence>
<dbReference type="InterPro" id="IPR036144">
    <property type="entry name" value="RibA-like_sf"/>
</dbReference>
<evidence type="ECO:0000256" key="11">
    <source>
        <dbReference type="HAMAP-Rule" id="MF_00179"/>
    </source>
</evidence>
<feature type="binding site" evidence="11">
    <location>
        <position position="144"/>
    </location>
    <ligand>
        <name>GTP</name>
        <dbReference type="ChEBI" id="CHEBI:37565"/>
    </ligand>
</feature>
<name>G4SVY3_META2</name>
<comment type="catalytic activity">
    <reaction evidence="10 11">
        <text>GTP + 4 H2O = 2,5-diamino-6-hydroxy-4-(5-phosphoribosylamino)-pyrimidine + formate + 2 phosphate + 3 H(+)</text>
        <dbReference type="Rhea" id="RHEA:23704"/>
        <dbReference type="ChEBI" id="CHEBI:15377"/>
        <dbReference type="ChEBI" id="CHEBI:15378"/>
        <dbReference type="ChEBI" id="CHEBI:15740"/>
        <dbReference type="ChEBI" id="CHEBI:37565"/>
        <dbReference type="ChEBI" id="CHEBI:43474"/>
        <dbReference type="ChEBI" id="CHEBI:58614"/>
        <dbReference type="EC" id="3.5.4.25"/>
    </reaction>
</comment>
<dbReference type="KEGG" id="mah:MEALZ_3560"/>
<feature type="binding site" evidence="11">
    <location>
        <position position="184"/>
    </location>
    <ligand>
        <name>GTP</name>
        <dbReference type="ChEBI" id="CHEBI:37565"/>
    </ligand>
</feature>
<feature type="binding site" evidence="11">
    <location>
        <position position="95"/>
    </location>
    <ligand>
        <name>Zn(2+)</name>
        <dbReference type="ChEBI" id="CHEBI:29105"/>
        <note>catalytic</note>
    </ligand>
</feature>
<comment type="similarity">
    <text evidence="2">In the N-terminal section; belongs to the DHBP synthase family.</text>
</comment>
<feature type="active site" description="Proton acceptor" evidence="11">
    <location>
        <position position="156"/>
    </location>
</feature>
<dbReference type="Pfam" id="PF00925">
    <property type="entry name" value="GTP_cyclohydro2"/>
    <property type="match status" value="1"/>
</dbReference>
<organism evidence="13 14">
    <name type="scientific">Methylotuvimicrobium alcaliphilum (strain DSM 19304 / NCIMB 14124 / VKM B-2133 / 20Z)</name>
    <name type="common">Methylomicrobium alcaliphilum</name>
    <dbReference type="NCBI Taxonomy" id="1091494"/>
    <lineage>
        <taxon>Bacteria</taxon>
        <taxon>Pseudomonadati</taxon>
        <taxon>Pseudomonadota</taxon>
        <taxon>Gammaproteobacteria</taxon>
        <taxon>Methylococcales</taxon>
        <taxon>Methylococcaceae</taxon>
        <taxon>Methylotuvimicrobium</taxon>
    </lineage>
</organism>
<evidence type="ECO:0000259" key="12">
    <source>
        <dbReference type="Pfam" id="PF00925"/>
    </source>
</evidence>
<dbReference type="EC" id="3.5.4.25" evidence="11"/>
<dbReference type="SUPFAM" id="SSF142695">
    <property type="entry name" value="RibA-like"/>
    <property type="match status" value="1"/>
</dbReference>
<dbReference type="NCBIfam" id="NF001591">
    <property type="entry name" value="PRK00393.1"/>
    <property type="match status" value="1"/>
</dbReference>
<gene>
    <name evidence="11" type="primary">ribA</name>
    <name evidence="13" type="ordered locus">MEALZ_3560</name>
</gene>
<dbReference type="Proteomes" id="UP000008315">
    <property type="component" value="Chromosome"/>
</dbReference>
<dbReference type="PATRIC" id="fig|271065.3.peg.3673"/>
<keyword evidence="7 11" id="KW-0862">Zinc</keyword>
<dbReference type="GO" id="GO:0005829">
    <property type="term" value="C:cytosol"/>
    <property type="evidence" value="ECO:0007669"/>
    <property type="project" value="TreeGrafter"/>
</dbReference>
<feature type="binding site" evidence="11">
    <location>
        <position position="179"/>
    </location>
    <ligand>
        <name>GTP</name>
        <dbReference type="ChEBI" id="CHEBI:37565"/>
    </ligand>
</feature>
<dbReference type="STRING" id="1091494.MEALZ_3560"/>
<comment type="pathway">
    <text evidence="1 11">Cofactor biosynthesis; riboflavin biosynthesis; 5-amino-6-(D-ribitylamino)uracil from GTP: step 1/4.</text>
</comment>
<keyword evidence="4 11" id="KW-0479">Metal-binding</keyword>
<evidence type="ECO:0000256" key="10">
    <source>
        <dbReference type="ARBA" id="ARBA00049295"/>
    </source>
</evidence>
<feature type="binding site" evidence="11">
    <location>
        <position position="84"/>
    </location>
    <ligand>
        <name>Zn(2+)</name>
        <dbReference type="ChEBI" id="CHEBI:29105"/>
        <note>catalytic</note>
    </ligand>
</feature>
<keyword evidence="3 11" id="KW-0686">Riboflavin biosynthesis</keyword>
<keyword evidence="8 11" id="KW-0342">GTP-binding</keyword>
<evidence type="ECO:0000256" key="4">
    <source>
        <dbReference type="ARBA" id="ARBA00022723"/>
    </source>
</evidence>
<feature type="active site" description="Nucleophile" evidence="11">
    <location>
        <position position="158"/>
    </location>
</feature>
<comment type="similarity">
    <text evidence="11">Belongs to the GTP cyclohydrolase II family.</text>
</comment>
<sequence>MLKNPKVFRYEPDELVKIQPITLFRLNDVKPQIKNLVQTRIPTRYGEFVLHYYSNNIDTKEHVAFVKGSIANQSRIPVRIHSECFTGDVLGSRRCDCGEQLDKALQIISNAGQGVLIYLRQEGRGIGLLKKLQAYNLQDQGMDTVDANIHLGHLDDERDYTFAALMLQDLGVDSIQLITNNPRKIDALTQLGIKVEDRIPIESVFHNDNRAYLTTKVEKMSHLLTLPNEDKN</sequence>
<evidence type="ECO:0000256" key="9">
    <source>
        <dbReference type="ARBA" id="ARBA00043932"/>
    </source>
</evidence>
<dbReference type="GO" id="GO:0005525">
    <property type="term" value="F:GTP binding"/>
    <property type="evidence" value="ECO:0007669"/>
    <property type="project" value="UniProtKB-KW"/>
</dbReference>
<dbReference type="EMBL" id="FO082060">
    <property type="protein sequence ID" value="CCE25218.1"/>
    <property type="molecule type" value="Genomic_DNA"/>
</dbReference>
<dbReference type="GO" id="GO:0003935">
    <property type="term" value="F:GTP cyclohydrolase II activity"/>
    <property type="evidence" value="ECO:0007669"/>
    <property type="project" value="UniProtKB-UniRule"/>
</dbReference>
<protein>
    <recommendedName>
        <fullName evidence="11">GTP cyclohydrolase-2</fullName>
        <ecNumber evidence="11">3.5.4.25</ecNumber>
    </recommendedName>
    <alternativeName>
        <fullName evidence="11">GTP cyclohydrolase II</fullName>
    </alternativeName>
</protein>
<dbReference type="InterPro" id="IPR000926">
    <property type="entry name" value="RibA"/>
</dbReference>
<dbReference type="NCBIfam" id="TIGR00505">
    <property type="entry name" value="ribA"/>
    <property type="match status" value="1"/>
</dbReference>
<comment type="function">
    <text evidence="9 11">Catalyzes the conversion of GTP to 2,5-diamino-6-ribosylamino-4(3H)-pyrimidinone 5'-phosphate (DARP), formate and pyrophosphate.</text>
</comment>
<feature type="domain" description="GTP cyclohydrolase II" evidence="12">
    <location>
        <begin position="37"/>
        <end position="200"/>
    </location>
</feature>
<dbReference type="GO" id="GO:0009231">
    <property type="term" value="P:riboflavin biosynthetic process"/>
    <property type="evidence" value="ECO:0007669"/>
    <property type="project" value="UniProtKB-UniRule"/>
</dbReference>
<dbReference type="UniPathway" id="UPA00275">
    <property type="reaction ID" value="UER00400"/>
</dbReference>
<dbReference type="PANTHER" id="PTHR21327">
    <property type="entry name" value="GTP CYCLOHYDROLASE II-RELATED"/>
    <property type="match status" value="1"/>
</dbReference>
<evidence type="ECO:0000256" key="1">
    <source>
        <dbReference type="ARBA" id="ARBA00004853"/>
    </source>
</evidence>
<evidence type="ECO:0000256" key="6">
    <source>
        <dbReference type="ARBA" id="ARBA00022801"/>
    </source>
</evidence>
<dbReference type="CDD" id="cd00641">
    <property type="entry name" value="GTP_cyclohydro2"/>
    <property type="match status" value="1"/>
</dbReference>
<dbReference type="HOGENOM" id="CLU_020273_2_1_6"/>
<keyword evidence="5 11" id="KW-0547">Nucleotide-binding</keyword>
<dbReference type="InterPro" id="IPR032677">
    <property type="entry name" value="GTP_cyclohydro_II"/>
</dbReference>